<dbReference type="InterPro" id="IPR020826">
    <property type="entry name" value="Transketolase_BS"/>
</dbReference>
<keyword evidence="6 10" id="KW-0460">Magnesium</keyword>
<dbReference type="GO" id="GO:0008661">
    <property type="term" value="F:1-deoxy-D-xylulose-5-phosphate synthase activity"/>
    <property type="evidence" value="ECO:0007669"/>
    <property type="project" value="UniProtKB-UniRule"/>
</dbReference>
<dbReference type="Pfam" id="PF02780">
    <property type="entry name" value="Transketolase_C"/>
    <property type="match status" value="1"/>
</dbReference>
<dbReference type="AlphaFoldDB" id="F5XEV1"/>
<feature type="binding site" evidence="10">
    <location>
        <begin position="160"/>
        <end position="161"/>
    </location>
    <ligand>
        <name>thiamine diphosphate</name>
        <dbReference type="ChEBI" id="CHEBI:58937"/>
    </ligand>
</feature>
<dbReference type="FunFam" id="3.40.50.970:FF:000005">
    <property type="entry name" value="1-deoxy-D-xylulose-5-phosphate synthase"/>
    <property type="match status" value="1"/>
</dbReference>
<evidence type="ECO:0000256" key="7">
    <source>
        <dbReference type="ARBA" id="ARBA00022977"/>
    </source>
</evidence>
<evidence type="ECO:0000256" key="11">
    <source>
        <dbReference type="SAM" id="MobiDB-lite"/>
    </source>
</evidence>
<dbReference type="InterPro" id="IPR033248">
    <property type="entry name" value="Transketolase_C"/>
</dbReference>
<evidence type="ECO:0000256" key="6">
    <source>
        <dbReference type="ARBA" id="ARBA00022842"/>
    </source>
</evidence>
<dbReference type="GO" id="GO:0000287">
    <property type="term" value="F:magnesium ion binding"/>
    <property type="evidence" value="ECO:0007669"/>
    <property type="project" value="UniProtKB-UniRule"/>
</dbReference>
<comment type="catalytic activity">
    <reaction evidence="10">
        <text>D-glyceraldehyde 3-phosphate + pyruvate + H(+) = 1-deoxy-D-xylulose 5-phosphate + CO2</text>
        <dbReference type="Rhea" id="RHEA:12605"/>
        <dbReference type="ChEBI" id="CHEBI:15361"/>
        <dbReference type="ChEBI" id="CHEBI:15378"/>
        <dbReference type="ChEBI" id="CHEBI:16526"/>
        <dbReference type="ChEBI" id="CHEBI:57792"/>
        <dbReference type="ChEBI" id="CHEBI:59776"/>
        <dbReference type="EC" id="2.2.1.7"/>
    </reaction>
</comment>
<evidence type="ECO:0000259" key="12">
    <source>
        <dbReference type="SMART" id="SM00861"/>
    </source>
</evidence>
<dbReference type="NCBIfam" id="NF003933">
    <property type="entry name" value="PRK05444.2-2"/>
    <property type="match status" value="1"/>
</dbReference>
<dbReference type="SUPFAM" id="SSF52922">
    <property type="entry name" value="TK C-terminal domain-like"/>
    <property type="match status" value="1"/>
</dbReference>
<dbReference type="InterPro" id="IPR049557">
    <property type="entry name" value="Transketolase_CS"/>
</dbReference>
<dbReference type="HAMAP" id="MF_00315">
    <property type="entry name" value="DXP_synth"/>
    <property type="match status" value="1"/>
</dbReference>
<keyword evidence="9 10" id="KW-0414">Isoprene biosynthesis</keyword>
<feature type="binding site" evidence="10">
    <location>
        <position position="382"/>
    </location>
    <ligand>
        <name>thiamine diphosphate</name>
        <dbReference type="ChEBI" id="CHEBI:58937"/>
    </ligand>
</feature>
<dbReference type="PANTHER" id="PTHR43322">
    <property type="entry name" value="1-D-DEOXYXYLULOSE 5-PHOSPHATE SYNTHASE-RELATED"/>
    <property type="match status" value="1"/>
</dbReference>
<accession>F5XEV1</accession>
<feature type="region of interest" description="Disordered" evidence="11">
    <location>
        <begin position="639"/>
        <end position="658"/>
    </location>
</feature>
<evidence type="ECO:0000256" key="5">
    <source>
        <dbReference type="ARBA" id="ARBA00022723"/>
    </source>
</evidence>
<dbReference type="PANTHER" id="PTHR43322:SF5">
    <property type="entry name" value="1-DEOXY-D-XYLULOSE-5-PHOSPHATE SYNTHASE, CHLOROPLASTIC"/>
    <property type="match status" value="1"/>
</dbReference>
<dbReference type="GO" id="GO:0019288">
    <property type="term" value="P:isopentenyl diphosphate biosynthetic process, methylerythritol 4-phosphate pathway"/>
    <property type="evidence" value="ECO:0007669"/>
    <property type="project" value="TreeGrafter"/>
</dbReference>
<proteinExistence type="inferred from homology"/>
<feature type="binding site" evidence="10">
    <location>
        <position position="300"/>
    </location>
    <ligand>
        <name>thiamine diphosphate</name>
        <dbReference type="ChEBI" id="CHEBI:58937"/>
    </ligand>
</feature>
<feature type="binding site" evidence="10">
    <location>
        <position position="159"/>
    </location>
    <ligand>
        <name>Mg(2+)</name>
        <dbReference type="ChEBI" id="CHEBI:18420"/>
    </ligand>
</feature>
<reference evidence="13 14" key="1">
    <citation type="submission" date="2011-05" db="EMBL/GenBank/DDBJ databases">
        <title>Whole genome sequence of Microlunatus phosphovorus NM-1.</title>
        <authorList>
            <person name="Hosoyama A."/>
            <person name="Sasaki K."/>
            <person name="Harada T."/>
            <person name="Igarashi R."/>
            <person name="Kawakoshi A."/>
            <person name="Sasagawa M."/>
            <person name="Fukada J."/>
            <person name="Nakamura S."/>
            <person name="Katano Y."/>
            <person name="Hanada S."/>
            <person name="Kamagata Y."/>
            <person name="Nakamura N."/>
            <person name="Yamazaki S."/>
            <person name="Fujita N."/>
        </authorList>
    </citation>
    <scope>NUCLEOTIDE SEQUENCE [LARGE SCALE GENOMIC DNA]</scope>
    <source>
        <strain evidence="14">ATCC 700054 / DSM 10555 / JCM 9379 / NBRC 101784 / NCIMB 13414 / VKM Ac-1990 / NM-1</strain>
    </source>
</reference>
<dbReference type="InterPro" id="IPR005475">
    <property type="entry name" value="Transketolase-like_Pyr-bd"/>
</dbReference>
<dbReference type="NCBIfam" id="TIGR00204">
    <property type="entry name" value="dxs"/>
    <property type="match status" value="1"/>
</dbReference>
<feature type="binding site" evidence="10">
    <location>
        <begin position="128"/>
        <end position="130"/>
    </location>
    <ligand>
        <name>thiamine diphosphate</name>
        <dbReference type="ChEBI" id="CHEBI:58937"/>
    </ligand>
</feature>
<dbReference type="GO" id="GO:0005829">
    <property type="term" value="C:cytosol"/>
    <property type="evidence" value="ECO:0007669"/>
    <property type="project" value="TreeGrafter"/>
</dbReference>
<dbReference type="Pfam" id="PF02779">
    <property type="entry name" value="Transket_pyr"/>
    <property type="match status" value="1"/>
</dbReference>
<dbReference type="EC" id="2.2.1.7" evidence="10"/>
<gene>
    <name evidence="10 13" type="primary">dxs</name>
    <name evidence="13" type="ordered locus">MLP_23030</name>
</gene>
<dbReference type="SMART" id="SM00861">
    <property type="entry name" value="Transket_pyr"/>
    <property type="match status" value="1"/>
</dbReference>
<name>F5XEV1_MICPN</name>
<feature type="binding site" evidence="10">
    <location>
        <position position="87"/>
    </location>
    <ligand>
        <name>thiamine diphosphate</name>
        <dbReference type="ChEBI" id="CHEBI:58937"/>
    </ligand>
</feature>
<feature type="binding site" evidence="10">
    <location>
        <position position="189"/>
    </location>
    <ligand>
        <name>thiamine diphosphate</name>
        <dbReference type="ChEBI" id="CHEBI:58937"/>
    </ligand>
</feature>
<evidence type="ECO:0000313" key="14">
    <source>
        <dbReference type="Proteomes" id="UP000007947"/>
    </source>
</evidence>
<keyword evidence="14" id="KW-1185">Reference proteome</keyword>
<sequence>MPPAPKAGGSQHAPYGLLRTVNDPADLRRLSPDQLSELAAEIRAFLIDHVSQTGGHLGPNLGVVELTIAIHRVFDSPRDPIIFDTGHQSYVHKIVTGRQAGFPDLRQKGGLSGYPSRAESEHDWVENSHASTSLSYAAGMARGLQLQRKPGTVVAVVGDGALTGGMAWEALNNIAADEDLPLIIVVNDNGRSYTPTVGGLARHLSGLRTNPRYEQVLELVRRHVSRAPLFGRAAYDLLHGIKAGLKDVVAPQGMFSDLGMKYVGPVDGHDEAAVEKALRHARQYGGPVLVHCLTRKGNGYPAAENHEEDQFHSVGKIDARTGQAIGGPASIKWTDVFAEELLKLGAVDERVVAISAAMVHPTGLNRFAAAFPDRVMDVGIAEQHATTSAAGLAMAGMHPVVAIYATFLNRAFDQVLMDVALHRCGVTFVLDRAGITGPDGASHHGMWDMSILQVVPGLQLTAPRDGTRLRQALATALTIVDAPSVIRYSNQQVPADLEAVASDRGIDILLRTELQPRVLVVAYGQMCGTGMAVGRRLSDQGIGVTVVDPVWALPVNPALIELAAQHQLVVSIEDNDVVGGCGARLAQELRFAGVDVPFREFGIAPDFLEHGTRAELLEQLGLTSQRIARYAVEAVVRGPESQARRQPNASIQGDLGPR</sequence>
<dbReference type="Proteomes" id="UP000007947">
    <property type="component" value="Chromosome"/>
</dbReference>
<comment type="subunit">
    <text evidence="3 10">Homodimer.</text>
</comment>
<comment type="pathway">
    <text evidence="1 10">Metabolic intermediate biosynthesis; 1-deoxy-D-xylulose 5-phosphate biosynthesis; 1-deoxy-D-xylulose 5-phosphate from D-glyceraldehyde 3-phosphate and pyruvate: step 1/1.</text>
</comment>
<dbReference type="InterPro" id="IPR029061">
    <property type="entry name" value="THDP-binding"/>
</dbReference>
<feature type="domain" description="Transketolase-like pyrimidine-binding" evidence="12">
    <location>
        <begin position="331"/>
        <end position="495"/>
    </location>
</feature>
<dbReference type="HOGENOM" id="CLU_009227_1_4_11"/>
<evidence type="ECO:0000256" key="4">
    <source>
        <dbReference type="ARBA" id="ARBA00022679"/>
    </source>
</evidence>
<dbReference type="UniPathway" id="UPA00064">
    <property type="reaction ID" value="UER00091"/>
</dbReference>
<evidence type="ECO:0000313" key="13">
    <source>
        <dbReference type="EMBL" id="BAK35317.1"/>
    </source>
</evidence>
<keyword evidence="8 10" id="KW-0786">Thiamine pyrophosphate</keyword>
<dbReference type="PROSITE" id="PS00802">
    <property type="entry name" value="TRANSKETOLASE_2"/>
    <property type="match status" value="1"/>
</dbReference>
<protein>
    <recommendedName>
        <fullName evidence="10">1-deoxy-D-xylulose-5-phosphate synthase</fullName>
        <ecNumber evidence="10">2.2.1.7</ecNumber>
    </recommendedName>
    <alternativeName>
        <fullName evidence="10">1-deoxyxylulose-5-phosphate synthase</fullName>
        <shortName evidence="10">DXP synthase</shortName>
        <shortName evidence="10">DXPS</shortName>
    </alternativeName>
</protein>
<evidence type="ECO:0000256" key="2">
    <source>
        <dbReference type="ARBA" id="ARBA00011081"/>
    </source>
</evidence>
<comment type="function">
    <text evidence="10">Catalyzes the acyloin condensation reaction between C atoms 2 and 3 of pyruvate and glyceraldehyde 3-phosphate to yield 1-deoxy-D-xylulose-5-phosphate (DXP).</text>
</comment>
<evidence type="ECO:0000256" key="9">
    <source>
        <dbReference type="ARBA" id="ARBA00023229"/>
    </source>
</evidence>
<evidence type="ECO:0000256" key="10">
    <source>
        <dbReference type="HAMAP-Rule" id="MF_00315"/>
    </source>
</evidence>
<evidence type="ECO:0000256" key="8">
    <source>
        <dbReference type="ARBA" id="ARBA00023052"/>
    </source>
</evidence>
<comment type="similarity">
    <text evidence="2 10">Belongs to the transketolase family. DXPS subfamily.</text>
</comment>
<dbReference type="InterPro" id="IPR009014">
    <property type="entry name" value="Transketo_C/PFOR_II"/>
</dbReference>
<dbReference type="CDD" id="cd07033">
    <property type="entry name" value="TPP_PYR_DXS_TK_like"/>
    <property type="match status" value="1"/>
</dbReference>
<dbReference type="Pfam" id="PF13292">
    <property type="entry name" value="DXP_synthase_N"/>
    <property type="match status" value="1"/>
</dbReference>
<evidence type="ECO:0000256" key="1">
    <source>
        <dbReference type="ARBA" id="ARBA00004980"/>
    </source>
</evidence>
<dbReference type="Gene3D" id="3.40.50.920">
    <property type="match status" value="1"/>
</dbReference>
<keyword evidence="5 10" id="KW-0479">Metal-binding</keyword>
<dbReference type="KEGG" id="mph:MLP_23030"/>
<dbReference type="OrthoDB" id="9803371at2"/>
<dbReference type="Gene3D" id="3.40.50.970">
    <property type="match status" value="2"/>
</dbReference>
<dbReference type="PROSITE" id="PS00801">
    <property type="entry name" value="TRANSKETOLASE_1"/>
    <property type="match status" value="1"/>
</dbReference>
<keyword evidence="7 10" id="KW-0784">Thiamine biosynthesis</keyword>
<dbReference type="EMBL" id="AP012204">
    <property type="protein sequence ID" value="BAK35317.1"/>
    <property type="molecule type" value="Genomic_DNA"/>
</dbReference>
<comment type="cofactor">
    <cofactor evidence="10">
        <name>Mg(2+)</name>
        <dbReference type="ChEBI" id="CHEBI:18420"/>
    </cofactor>
    <text evidence="10">Binds 1 Mg(2+) ion per subunit.</text>
</comment>
<organism evidence="13 14">
    <name type="scientific">Microlunatus phosphovorus (strain ATCC 700054 / DSM 10555 / JCM 9379 / NBRC 101784 / NCIMB 13414 / VKM Ac-1990 / NM-1)</name>
    <dbReference type="NCBI Taxonomy" id="1032480"/>
    <lineage>
        <taxon>Bacteria</taxon>
        <taxon>Bacillati</taxon>
        <taxon>Actinomycetota</taxon>
        <taxon>Actinomycetes</taxon>
        <taxon>Propionibacteriales</taxon>
        <taxon>Propionibacteriaceae</taxon>
        <taxon>Microlunatus</taxon>
    </lineage>
</organism>
<dbReference type="STRING" id="1032480.MLP_23030"/>
<comment type="cofactor">
    <cofactor evidence="10">
        <name>thiamine diphosphate</name>
        <dbReference type="ChEBI" id="CHEBI:58937"/>
    </cofactor>
    <text evidence="10">Binds 1 thiamine pyrophosphate per subunit.</text>
</comment>
<dbReference type="GO" id="GO:0009228">
    <property type="term" value="P:thiamine biosynthetic process"/>
    <property type="evidence" value="ECO:0007669"/>
    <property type="project" value="UniProtKB-UniRule"/>
</dbReference>
<dbReference type="SUPFAM" id="SSF52518">
    <property type="entry name" value="Thiamin diphosphate-binding fold (THDP-binding)"/>
    <property type="match status" value="1"/>
</dbReference>
<dbReference type="GO" id="GO:0030976">
    <property type="term" value="F:thiamine pyrophosphate binding"/>
    <property type="evidence" value="ECO:0007669"/>
    <property type="project" value="UniProtKB-UniRule"/>
</dbReference>
<dbReference type="InterPro" id="IPR005477">
    <property type="entry name" value="Dxylulose-5-P_synthase"/>
</dbReference>
<feature type="binding site" evidence="10">
    <location>
        <position position="189"/>
    </location>
    <ligand>
        <name>Mg(2+)</name>
        <dbReference type="ChEBI" id="CHEBI:18420"/>
    </ligand>
</feature>
<evidence type="ECO:0000256" key="3">
    <source>
        <dbReference type="ARBA" id="ARBA00011738"/>
    </source>
</evidence>
<dbReference type="eggNOG" id="COG1154">
    <property type="taxonomic scope" value="Bacteria"/>
</dbReference>
<keyword evidence="4 10" id="KW-0808">Transferase</keyword>
<dbReference type="CDD" id="cd02007">
    <property type="entry name" value="TPP_DXS"/>
    <property type="match status" value="1"/>
</dbReference>
<dbReference type="GO" id="GO:0016114">
    <property type="term" value="P:terpenoid biosynthetic process"/>
    <property type="evidence" value="ECO:0007669"/>
    <property type="project" value="UniProtKB-UniRule"/>
</dbReference>
<dbReference type="RefSeq" id="WP_013863189.1">
    <property type="nucleotide sequence ID" value="NC_015635.1"/>
</dbReference>